<dbReference type="Proteomes" id="UP000557872">
    <property type="component" value="Unassembled WGS sequence"/>
</dbReference>
<dbReference type="Pfam" id="PF13517">
    <property type="entry name" value="FG-GAP_3"/>
    <property type="match status" value="2"/>
</dbReference>
<proteinExistence type="predicted"/>
<accession>A0A851GB12</accession>
<keyword evidence="3" id="KW-1185">Reference proteome</keyword>
<dbReference type="InterPro" id="IPR027039">
    <property type="entry name" value="Crtac1"/>
</dbReference>
<evidence type="ECO:0000313" key="2">
    <source>
        <dbReference type="EMBL" id="NWK54948.1"/>
    </source>
</evidence>
<dbReference type="RefSeq" id="WP_178931494.1">
    <property type="nucleotide sequence ID" value="NZ_JACBAZ010000002.1"/>
</dbReference>
<dbReference type="AlphaFoldDB" id="A0A851GB12"/>
<dbReference type="PANTHER" id="PTHR16026:SF0">
    <property type="entry name" value="CARTILAGE ACIDIC PROTEIN 1"/>
    <property type="match status" value="1"/>
</dbReference>
<dbReference type="PANTHER" id="PTHR16026">
    <property type="entry name" value="CARTILAGE ACIDIC PROTEIN 1"/>
    <property type="match status" value="1"/>
</dbReference>
<gene>
    <name evidence="2" type="ORF">HW115_04965</name>
</gene>
<dbReference type="SUPFAM" id="SSF69318">
    <property type="entry name" value="Integrin alpha N-terminal domain"/>
    <property type="match status" value="1"/>
</dbReference>
<name>A0A851GB12_9BACT</name>
<evidence type="ECO:0000313" key="3">
    <source>
        <dbReference type="Proteomes" id="UP000557872"/>
    </source>
</evidence>
<dbReference type="InterPro" id="IPR013517">
    <property type="entry name" value="FG-GAP"/>
</dbReference>
<organism evidence="2 3">
    <name type="scientific">Oceaniferula marina</name>
    <dbReference type="NCBI Taxonomy" id="2748318"/>
    <lineage>
        <taxon>Bacteria</taxon>
        <taxon>Pseudomonadati</taxon>
        <taxon>Verrucomicrobiota</taxon>
        <taxon>Verrucomicrobiia</taxon>
        <taxon>Verrucomicrobiales</taxon>
        <taxon>Verrucomicrobiaceae</taxon>
        <taxon>Oceaniferula</taxon>
    </lineage>
</organism>
<comment type="caution">
    <text evidence="2">The sequence shown here is derived from an EMBL/GenBank/DDBJ whole genome shotgun (WGS) entry which is preliminary data.</text>
</comment>
<dbReference type="InterPro" id="IPR028994">
    <property type="entry name" value="Integrin_alpha_N"/>
</dbReference>
<protein>
    <submittedName>
        <fullName evidence="2">VCBS repeat-containing protein</fullName>
    </submittedName>
</protein>
<dbReference type="Gene3D" id="2.130.10.130">
    <property type="entry name" value="Integrin alpha, N-terminal"/>
    <property type="match status" value="2"/>
</dbReference>
<reference evidence="2 3" key="1">
    <citation type="submission" date="2020-07" db="EMBL/GenBank/DDBJ databases">
        <title>Roseicoccus Jingziensis gen. nov., sp. nov., isolated from coastal seawater.</title>
        <authorList>
            <person name="Feng X."/>
        </authorList>
    </citation>
    <scope>NUCLEOTIDE SEQUENCE [LARGE SCALE GENOMIC DNA]</scope>
    <source>
        <strain evidence="2 3">N1E253</strain>
    </source>
</reference>
<dbReference type="EMBL" id="JACBAZ010000002">
    <property type="protein sequence ID" value="NWK54948.1"/>
    <property type="molecule type" value="Genomic_DNA"/>
</dbReference>
<sequence length="565" mass="62687">MRRFLILYFLCSYIPIIAAPLDRQEELSSQAGGALKHLGQWMKGEIPRDQLAQDLASNFHLNIDFGNTELTPHKGGLIVSGTADASLAKKAHHATSLKRFKELIRGKILRTKFKIIEVVVDDEQSNVFRTRQLVALFIKTDNGFREINTEWLAHWKLAGENVQLVKLTGGLDDDTRLTRESLMFEDLTTSVLRLNEDENTMIYQGANHWLQRIEAALKPEFFALNGLSVADVNEDGREDVYVCQLGGLPNMLMLQQADGSFINAAHQSGIDFMDNSTCALFVDFDNDGDQDMALATSAGVAILANDSTGHFKRIKLLKDVRYCYSLCAADYDQDGLVDLYACRYYGDQTVRKGQQSVQGNIPVPHPVYNATNGGRNTLLKNTGELGFKNVTDQVGLNQHNNRFTYAAHWDDWDNDGDQDLYVANDFGQNNLYQNNRGVFTEVTKEAGLISGEFSMGACSGDFNGDGNMDIHVSNMFSSAGSRVTRQAAFKSGTDQEMKNTFQLLAKGNTLSINQGDGRFKAAGDDTGIRVGRWSWASLAADINNDSWDDLLVANGFITGKEMDDL</sequence>
<keyword evidence="1" id="KW-0732">Signal</keyword>
<evidence type="ECO:0000256" key="1">
    <source>
        <dbReference type="ARBA" id="ARBA00022729"/>
    </source>
</evidence>